<feature type="compositionally biased region" description="Basic and acidic residues" evidence="6">
    <location>
        <begin position="130"/>
        <end position="142"/>
    </location>
</feature>
<dbReference type="InterPro" id="IPR013087">
    <property type="entry name" value="Znf_C2H2_type"/>
</dbReference>
<dbReference type="SUPFAM" id="SSF57667">
    <property type="entry name" value="beta-beta-alpha zinc fingers"/>
    <property type="match status" value="7"/>
</dbReference>
<feature type="domain" description="C2H2-type" evidence="7">
    <location>
        <begin position="674"/>
        <end position="702"/>
    </location>
</feature>
<accession>A0A182TA55</accession>
<evidence type="ECO:0000256" key="3">
    <source>
        <dbReference type="ARBA" id="ARBA00022771"/>
    </source>
</evidence>
<feature type="compositionally biased region" description="Polar residues" evidence="6">
    <location>
        <begin position="1"/>
        <end position="16"/>
    </location>
</feature>
<organism evidence="8 9">
    <name type="scientific">Anopheles maculatus</name>
    <dbReference type="NCBI Taxonomy" id="74869"/>
    <lineage>
        <taxon>Eukaryota</taxon>
        <taxon>Metazoa</taxon>
        <taxon>Ecdysozoa</taxon>
        <taxon>Arthropoda</taxon>
        <taxon>Hexapoda</taxon>
        <taxon>Insecta</taxon>
        <taxon>Pterygota</taxon>
        <taxon>Neoptera</taxon>
        <taxon>Endopterygota</taxon>
        <taxon>Diptera</taxon>
        <taxon>Nematocera</taxon>
        <taxon>Culicoidea</taxon>
        <taxon>Culicidae</taxon>
        <taxon>Anophelinae</taxon>
        <taxon>Anopheles</taxon>
        <taxon>Anopheles maculatus group</taxon>
    </lineage>
</organism>
<feature type="compositionally biased region" description="Acidic residues" evidence="6">
    <location>
        <begin position="70"/>
        <end position="90"/>
    </location>
</feature>
<keyword evidence="3 5" id="KW-0863">Zinc-finger</keyword>
<dbReference type="Proteomes" id="UP000075901">
    <property type="component" value="Unassembled WGS sequence"/>
</dbReference>
<evidence type="ECO:0000313" key="9">
    <source>
        <dbReference type="Proteomes" id="UP000075901"/>
    </source>
</evidence>
<feature type="domain" description="C2H2-type" evidence="7">
    <location>
        <begin position="501"/>
        <end position="529"/>
    </location>
</feature>
<dbReference type="PROSITE" id="PS00028">
    <property type="entry name" value="ZINC_FINGER_C2H2_1"/>
    <property type="match status" value="6"/>
</dbReference>
<feature type="region of interest" description="Disordered" evidence="6">
    <location>
        <begin position="1"/>
        <end position="214"/>
    </location>
</feature>
<feature type="compositionally biased region" description="Basic and acidic residues" evidence="6">
    <location>
        <begin position="243"/>
        <end position="255"/>
    </location>
</feature>
<feature type="domain" description="C2H2-type" evidence="7">
    <location>
        <begin position="361"/>
        <end position="388"/>
    </location>
</feature>
<protein>
    <recommendedName>
        <fullName evidence="7">C2H2-type domain-containing protein</fullName>
    </recommendedName>
</protein>
<dbReference type="SMART" id="SM00384">
    <property type="entry name" value="AT_hook"/>
    <property type="match status" value="3"/>
</dbReference>
<dbReference type="SMART" id="SM00355">
    <property type="entry name" value="ZnF_C2H2"/>
    <property type="match status" value="14"/>
</dbReference>
<dbReference type="GO" id="GO:0008270">
    <property type="term" value="F:zinc ion binding"/>
    <property type="evidence" value="ECO:0007669"/>
    <property type="project" value="UniProtKB-KW"/>
</dbReference>
<dbReference type="VEuPathDB" id="VectorBase:AMAM022729"/>
<feature type="compositionally biased region" description="Polar residues" evidence="6">
    <location>
        <begin position="26"/>
        <end position="37"/>
    </location>
</feature>
<feature type="domain" description="C2H2-type" evidence="7">
    <location>
        <begin position="441"/>
        <end position="468"/>
    </location>
</feature>
<evidence type="ECO:0000256" key="5">
    <source>
        <dbReference type="PROSITE-ProRule" id="PRU00042"/>
    </source>
</evidence>
<feature type="domain" description="C2H2-type" evidence="7">
    <location>
        <begin position="556"/>
        <end position="578"/>
    </location>
</feature>
<reference evidence="9" key="1">
    <citation type="submission" date="2013-09" db="EMBL/GenBank/DDBJ databases">
        <title>The Genome Sequence of Anopheles maculatus species B.</title>
        <authorList>
            <consortium name="The Broad Institute Genomics Platform"/>
            <person name="Neafsey D.E."/>
            <person name="Besansky N."/>
            <person name="Howell P."/>
            <person name="Walton C."/>
            <person name="Young S.K."/>
            <person name="Zeng Q."/>
            <person name="Gargeya S."/>
            <person name="Fitzgerald M."/>
            <person name="Haas B."/>
            <person name="Abouelleil A."/>
            <person name="Allen A.W."/>
            <person name="Alvarado L."/>
            <person name="Arachchi H.M."/>
            <person name="Berlin A.M."/>
            <person name="Chapman S.B."/>
            <person name="Gainer-Dewar J."/>
            <person name="Goldberg J."/>
            <person name="Griggs A."/>
            <person name="Gujja S."/>
            <person name="Hansen M."/>
            <person name="Howarth C."/>
            <person name="Imamovic A."/>
            <person name="Ireland A."/>
            <person name="Larimer J."/>
            <person name="McCowan C."/>
            <person name="Murphy C."/>
            <person name="Pearson M."/>
            <person name="Poon T.W."/>
            <person name="Priest M."/>
            <person name="Roberts A."/>
            <person name="Saif S."/>
            <person name="Shea T."/>
            <person name="Sisk P."/>
            <person name="Sykes S."/>
            <person name="Wortman J."/>
            <person name="Nusbaum C."/>
            <person name="Birren B."/>
        </authorList>
    </citation>
    <scope>NUCLEOTIDE SEQUENCE [LARGE SCALE GENOMIC DNA]</scope>
    <source>
        <strain evidence="9">maculatus3</strain>
    </source>
</reference>
<dbReference type="GO" id="GO:0005634">
    <property type="term" value="C:nucleus"/>
    <property type="evidence" value="ECO:0007669"/>
    <property type="project" value="TreeGrafter"/>
</dbReference>
<name>A0A182TA55_9DIPT</name>
<feature type="domain" description="C2H2-type" evidence="7">
    <location>
        <begin position="614"/>
        <end position="634"/>
    </location>
</feature>
<sequence length="720" mass="83311">MSNLKQGENISEPDTTLETKPEIDQLSITRNPSNGITSVPLKFQTDSETSDKNEKKHFVEVIDYASSDEHFEDFEDEDLKESNMLDDDNLESDHNDGSLSKALPKTEVNDDVPVPEAQPAKRRRGRPPKVKLEQDVSVKEKCPPIAVQAVKRPRGRPPKKNVQSVEQNETRVIKAEPSAQATATTVTVPIKRGRGRPPKRALEATVDGKQSETGPVINKAKRSTIRAGKPKYECESDLESDDKDSLAPEKPGRRVRNDRDERIFKYVQEFCCHYCVEHVSFKRFIDADRHYKLVHNEPGFLKCTKCEKKCYTPGMFVSHMETHENPDKNKCEVCGKITDCNISLKKHMRVHLGQLEQDLPFPCSRCKRKFATEEQRNKHEKLHVPKPLVKREKGPDLELLAFYKRIYCDVCEEQEPDSTSFENFWDLRVHMEQEHNKGAYLKCPVCGKRNLYRQHLITHIDLHNNPEKYRCEVCKEIYQNLDSHMIKAHTPTTAIPADKKYKCDQCGRMFNFLANLKMHVDCVHGSKDVLCNVCNKYFNLKAFRVHKRTAHTDQLLMCEQCPKMFKTRGALEAHKAIHDDSLVQYTNCEYCNKQIRLTNVKKHMISQHSQDGPVSCELCGKTFRTMFHMKRHQKNTCEATIDSRKHKCEVCGKGFCLKLTMIEHMTTHTRTNQYQCAFCFKSFGYISNLYKHRKKAHPHEWHEIQARPEENIASVIVVRN</sequence>
<dbReference type="PROSITE" id="PS50157">
    <property type="entry name" value="ZINC_FINGER_C2H2_2"/>
    <property type="match status" value="8"/>
</dbReference>
<keyword evidence="1" id="KW-0479">Metal-binding</keyword>
<evidence type="ECO:0000256" key="6">
    <source>
        <dbReference type="SAM" id="MobiDB-lite"/>
    </source>
</evidence>
<feature type="region of interest" description="Disordered" evidence="6">
    <location>
        <begin position="231"/>
        <end position="255"/>
    </location>
</feature>
<proteinExistence type="predicted"/>
<dbReference type="Gene3D" id="3.30.160.60">
    <property type="entry name" value="Classic Zinc Finger"/>
    <property type="match status" value="7"/>
</dbReference>
<evidence type="ECO:0000256" key="4">
    <source>
        <dbReference type="ARBA" id="ARBA00022833"/>
    </source>
</evidence>
<dbReference type="GO" id="GO:0000981">
    <property type="term" value="F:DNA-binding transcription factor activity, RNA polymerase II-specific"/>
    <property type="evidence" value="ECO:0007669"/>
    <property type="project" value="TreeGrafter"/>
</dbReference>
<evidence type="ECO:0000313" key="8">
    <source>
        <dbReference type="EnsemblMetazoa" id="AMAM022729-PA"/>
    </source>
</evidence>
<dbReference type="PANTHER" id="PTHR24408:SF58">
    <property type="entry name" value="TRANSCRIPTION FACTOR (TFIIIA), PUTATIVE (AFU_ORTHOLOGUE AFUA_1G05150)-RELATED"/>
    <property type="match status" value="1"/>
</dbReference>
<keyword evidence="4" id="KW-0862">Zinc</keyword>
<feature type="compositionally biased region" description="Basic residues" evidence="6">
    <location>
        <begin position="120"/>
        <end position="129"/>
    </location>
</feature>
<feature type="domain" description="C2H2-type" evidence="7">
    <location>
        <begin position="646"/>
        <end position="673"/>
    </location>
</feature>
<dbReference type="EnsemblMetazoa" id="AMAM022729-RA">
    <property type="protein sequence ID" value="AMAM022729-PA"/>
    <property type="gene ID" value="AMAM022729"/>
</dbReference>
<evidence type="ECO:0000259" key="7">
    <source>
        <dbReference type="PROSITE" id="PS50157"/>
    </source>
</evidence>
<evidence type="ECO:0000256" key="1">
    <source>
        <dbReference type="ARBA" id="ARBA00022723"/>
    </source>
</evidence>
<dbReference type="PANTHER" id="PTHR24408">
    <property type="entry name" value="ZINC FINGER PROTEIN"/>
    <property type="match status" value="1"/>
</dbReference>
<dbReference type="Pfam" id="PF02178">
    <property type="entry name" value="AT_hook"/>
    <property type="match status" value="3"/>
</dbReference>
<dbReference type="AlphaFoldDB" id="A0A182TA55"/>
<feature type="domain" description="C2H2-type" evidence="7">
    <location>
        <begin position="329"/>
        <end position="356"/>
    </location>
</feature>
<dbReference type="InterPro" id="IPR017956">
    <property type="entry name" value="AT_hook_DNA-bd_motif"/>
</dbReference>
<dbReference type="Pfam" id="PF00096">
    <property type="entry name" value="zf-C2H2"/>
    <property type="match status" value="3"/>
</dbReference>
<keyword evidence="9" id="KW-1185">Reference proteome</keyword>
<dbReference type="InterPro" id="IPR036236">
    <property type="entry name" value="Znf_C2H2_sf"/>
</dbReference>
<keyword evidence="2" id="KW-0677">Repeat</keyword>
<dbReference type="PRINTS" id="PR00929">
    <property type="entry name" value="ATHOOK"/>
</dbReference>
<dbReference type="GO" id="GO:0043565">
    <property type="term" value="F:sequence-specific DNA binding"/>
    <property type="evidence" value="ECO:0007669"/>
    <property type="project" value="TreeGrafter"/>
</dbReference>
<reference evidence="8" key="2">
    <citation type="submission" date="2020-05" db="UniProtKB">
        <authorList>
            <consortium name="EnsemblMetazoa"/>
        </authorList>
    </citation>
    <scope>IDENTIFICATION</scope>
    <source>
        <strain evidence="8">maculatus3</strain>
    </source>
</reference>
<evidence type="ECO:0000256" key="2">
    <source>
        <dbReference type="ARBA" id="ARBA00022737"/>
    </source>
</evidence>
<feature type="compositionally biased region" description="Basic and acidic residues" evidence="6">
    <location>
        <begin position="49"/>
        <end position="60"/>
    </location>
</feature>